<organism evidence="9 10">
    <name type="scientific">Arthrobacter caoxuetaonis</name>
    <dbReference type="NCBI Taxonomy" id="2886935"/>
    <lineage>
        <taxon>Bacteria</taxon>
        <taxon>Bacillati</taxon>
        <taxon>Actinomycetota</taxon>
        <taxon>Actinomycetes</taxon>
        <taxon>Micrococcales</taxon>
        <taxon>Micrococcaceae</taxon>
        <taxon>Arthrobacter</taxon>
    </lineage>
</organism>
<dbReference type="Gene3D" id="3.90.1310.10">
    <property type="entry name" value="Penicillin-binding protein 2a (Domain 2)"/>
    <property type="match status" value="1"/>
</dbReference>
<dbReference type="SUPFAM" id="SSF56601">
    <property type="entry name" value="beta-lactamase/transpeptidase-like"/>
    <property type="match status" value="1"/>
</dbReference>
<dbReference type="InterPro" id="IPR050515">
    <property type="entry name" value="Beta-lactam/transpept"/>
</dbReference>
<dbReference type="SUPFAM" id="SSF56519">
    <property type="entry name" value="Penicillin binding protein dimerisation domain"/>
    <property type="match status" value="1"/>
</dbReference>
<gene>
    <name evidence="9" type="ORF">LJ757_00610</name>
</gene>
<dbReference type="PANTHER" id="PTHR30627">
    <property type="entry name" value="PEPTIDOGLYCAN D,D-TRANSPEPTIDASE"/>
    <property type="match status" value="1"/>
</dbReference>
<dbReference type="Pfam" id="PF00905">
    <property type="entry name" value="Transpeptidase"/>
    <property type="match status" value="1"/>
</dbReference>
<dbReference type="Proteomes" id="UP001139158">
    <property type="component" value="Unassembled WGS sequence"/>
</dbReference>
<dbReference type="Gene3D" id="3.40.710.10">
    <property type="entry name" value="DD-peptidase/beta-lactamase superfamily"/>
    <property type="match status" value="1"/>
</dbReference>
<dbReference type="InterPro" id="IPR007887">
    <property type="entry name" value="MecA_N"/>
</dbReference>
<protein>
    <submittedName>
        <fullName evidence="9">Penicillin-binding protein</fullName>
    </submittedName>
</protein>
<accession>A0A9X1MAA5</accession>
<keyword evidence="3" id="KW-0472">Membrane</keyword>
<evidence type="ECO:0000256" key="3">
    <source>
        <dbReference type="ARBA" id="ARBA00023136"/>
    </source>
</evidence>
<evidence type="ECO:0000256" key="5">
    <source>
        <dbReference type="SAM" id="SignalP"/>
    </source>
</evidence>
<feature type="region of interest" description="Disordered" evidence="4">
    <location>
        <begin position="535"/>
        <end position="556"/>
    </location>
</feature>
<feature type="chain" id="PRO_5040997077" evidence="5">
    <location>
        <begin position="25"/>
        <end position="644"/>
    </location>
</feature>
<evidence type="ECO:0000259" key="8">
    <source>
        <dbReference type="Pfam" id="PF05223"/>
    </source>
</evidence>
<dbReference type="RefSeq" id="WP_227894047.1">
    <property type="nucleotide sequence ID" value="NZ_JAJFZV010000001.1"/>
</dbReference>
<evidence type="ECO:0000313" key="9">
    <source>
        <dbReference type="EMBL" id="MCC3296304.1"/>
    </source>
</evidence>
<comment type="caution">
    <text evidence="9">The sequence shown here is derived from an EMBL/GenBank/DDBJ whole genome shotgun (WGS) entry which is preliminary data.</text>
</comment>
<feature type="domain" description="Penicillin-binding protein transpeptidase" evidence="6">
    <location>
        <begin position="355"/>
        <end position="639"/>
    </location>
</feature>
<dbReference type="Pfam" id="PF03717">
    <property type="entry name" value="PBP_dimer"/>
    <property type="match status" value="1"/>
</dbReference>
<keyword evidence="5" id="KW-0732">Signal</keyword>
<dbReference type="InterPro" id="IPR036138">
    <property type="entry name" value="PBP_dimer_sf"/>
</dbReference>
<feature type="compositionally biased region" description="Low complexity" evidence="4">
    <location>
        <begin position="535"/>
        <end position="554"/>
    </location>
</feature>
<dbReference type="InterPro" id="IPR001460">
    <property type="entry name" value="PCN-bd_Tpept"/>
</dbReference>
<dbReference type="GO" id="GO:0046677">
    <property type="term" value="P:response to antibiotic"/>
    <property type="evidence" value="ECO:0007669"/>
    <property type="project" value="InterPro"/>
</dbReference>
<evidence type="ECO:0000259" key="7">
    <source>
        <dbReference type="Pfam" id="PF03717"/>
    </source>
</evidence>
<dbReference type="AlphaFoldDB" id="A0A9X1MAA5"/>
<dbReference type="PROSITE" id="PS51257">
    <property type="entry name" value="PROKAR_LIPOPROTEIN"/>
    <property type="match status" value="1"/>
</dbReference>
<evidence type="ECO:0000313" key="10">
    <source>
        <dbReference type="Proteomes" id="UP001139158"/>
    </source>
</evidence>
<evidence type="ECO:0000259" key="6">
    <source>
        <dbReference type="Pfam" id="PF00905"/>
    </source>
</evidence>
<evidence type="ECO:0000256" key="4">
    <source>
        <dbReference type="SAM" id="MobiDB-lite"/>
    </source>
</evidence>
<proteinExistence type="inferred from homology"/>
<feature type="domain" description="NTF2-like N-terminal transpeptidase" evidence="8">
    <location>
        <begin position="59"/>
        <end position="140"/>
    </location>
</feature>
<comment type="subcellular location">
    <subcellularLocation>
        <location evidence="1">Membrane</location>
    </subcellularLocation>
</comment>
<reference evidence="9" key="1">
    <citation type="submission" date="2021-10" db="EMBL/GenBank/DDBJ databases">
        <title>Novel species in genus Arthrobacter.</title>
        <authorList>
            <person name="Liu Y."/>
        </authorList>
    </citation>
    <scope>NUCLEOTIDE SEQUENCE</scope>
    <source>
        <strain evidence="9">Zg-Y453</strain>
    </source>
</reference>
<dbReference type="InterPro" id="IPR012338">
    <property type="entry name" value="Beta-lactam/transpept-like"/>
</dbReference>
<evidence type="ECO:0000256" key="2">
    <source>
        <dbReference type="ARBA" id="ARBA00007171"/>
    </source>
</evidence>
<name>A0A9X1MAA5_9MICC</name>
<sequence>MGKHRLTAAVLTFSVLGFSLTACSGEDRPAPEDAAGTLAEGLSQLDVSGSSFLGATPDEVNTQLAESTAGLAPLTPQVAVGSVEETAEDEAMATLKYVWDVNASETDYSYDTTVALQRNEEDVWEVKFTPAAVHPDLAPGDRLVREVTPAPRADIIGSGGQVIVTERPVWSVGIDKTWVGEEELAASAARLAEFLELDPAAYTAQVEAAGAEAFVEAVTLRQDTVSPPEEFKAQVAEIPGAAAIAGTLPLAPTRTFARALLGSVGQATAELIDASDGALSAGDVTGLSGLQQQYDEQLRGTDGVVIRTVNAEDVPSAPLFQSERASGQPLQTTLDARMQNLAESVLEDEPSASALVAIQPSSGNILAVANGPGSEGAQTALLGQYAPGSTFKMATSLAMLRSGAAPETAVSCPEELNVDGRLFNNASTYPAQFLGEIPLRQAFAQSCNTAFLNARGTVAQPDLASAAQSLGLGVTASIGTPAYFGSVPEAAEGTLHAASMIGQGEVLVSPLALAVAGASVAKGERVSPALVQPANAASGSSAPASGSAAPEAAPLTAGEAETLRSLMRSVVTDGGVQLLQSVPGEPVLAKTGTAEFGSDTPPRTHAWVVAIQGDLAVALFIEEGELGSTSGGPVMKAFLDGLAG</sequence>
<dbReference type="GO" id="GO:0071555">
    <property type="term" value="P:cell wall organization"/>
    <property type="evidence" value="ECO:0007669"/>
    <property type="project" value="TreeGrafter"/>
</dbReference>
<dbReference type="Pfam" id="PF05223">
    <property type="entry name" value="MecA_N"/>
    <property type="match status" value="1"/>
</dbReference>
<dbReference type="InterPro" id="IPR005311">
    <property type="entry name" value="PBP_dimer"/>
</dbReference>
<feature type="signal peptide" evidence="5">
    <location>
        <begin position="1"/>
        <end position="24"/>
    </location>
</feature>
<dbReference type="PANTHER" id="PTHR30627:SF24">
    <property type="entry name" value="PENICILLIN-BINDING PROTEIN 4B"/>
    <property type="match status" value="1"/>
</dbReference>
<comment type="similarity">
    <text evidence="2">Belongs to the transpeptidase family.</text>
</comment>
<feature type="domain" description="Penicillin-binding protein dimerisation" evidence="7">
    <location>
        <begin position="148"/>
        <end position="312"/>
    </location>
</feature>
<keyword evidence="10" id="KW-1185">Reference proteome</keyword>
<dbReference type="EMBL" id="JAJFZV010000001">
    <property type="protein sequence ID" value="MCC3296304.1"/>
    <property type="molecule type" value="Genomic_DNA"/>
</dbReference>
<dbReference type="GO" id="GO:0071972">
    <property type="term" value="F:peptidoglycan L,D-transpeptidase activity"/>
    <property type="evidence" value="ECO:0007669"/>
    <property type="project" value="TreeGrafter"/>
</dbReference>
<evidence type="ECO:0000256" key="1">
    <source>
        <dbReference type="ARBA" id="ARBA00004370"/>
    </source>
</evidence>
<dbReference type="GO" id="GO:0005886">
    <property type="term" value="C:plasma membrane"/>
    <property type="evidence" value="ECO:0007669"/>
    <property type="project" value="TreeGrafter"/>
</dbReference>
<dbReference type="GO" id="GO:0008658">
    <property type="term" value="F:penicillin binding"/>
    <property type="evidence" value="ECO:0007669"/>
    <property type="project" value="InterPro"/>
</dbReference>